<dbReference type="AlphaFoldDB" id="A0A1X6P7P6"/>
<accession>A0A1X6P7P6</accession>
<keyword evidence="2" id="KW-1185">Reference proteome</keyword>
<reference evidence="1 2" key="1">
    <citation type="submission" date="2017-03" db="EMBL/GenBank/DDBJ databases">
        <title>WGS assembly of Porphyra umbilicalis.</title>
        <authorList>
            <person name="Brawley S.H."/>
            <person name="Blouin N.A."/>
            <person name="Ficko-Blean E."/>
            <person name="Wheeler G.L."/>
            <person name="Lohr M."/>
            <person name="Goodson H.V."/>
            <person name="Jenkins J.W."/>
            <person name="Blaby-Haas C.E."/>
            <person name="Helliwell K.E."/>
            <person name="Chan C."/>
            <person name="Marriage T."/>
            <person name="Bhattacharya D."/>
            <person name="Klein A.S."/>
            <person name="Badis Y."/>
            <person name="Brodie J."/>
            <person name="Cao Y."/>
            <person name="Collen J."/>
            <person name="Dittami S.M."/>
            <person name="Gachon C.M."/>
            <person name="Green B.R."/>
            <person name="Karpowicz S."/>
            <person name="Kim J.W."/>
            <person name="Kudahl U."/>
            <person name="Lin S."/>
            <person name="Michel G."/>
            <person name="Mittag M."/>
            <person name="Olson B.J."/>
            <person name="Pangilinan J."/>
            <person name="Peng Y."/>
            <person name="Qiu H."/>
            <person name="Shu S."/>
            <person name="Singer J.T."/>
            <person name="Smith A.G."/>
            <person name="Sprecher B.N."/>
            <person name="Wagner V."/>
            <person name="Wang W."/>
            <person name="Wang Z.-Y."/>
            <person name="Yan J."/>
            <person name="Yarish C."/>
            <person name="Zoeuner-Riek S."/>
            <person name="Zhuang Y."/>
            <person name="Zou Y."/>
            <person name="Lindquist E.A."/>
            <person name="Grimwood J."/>
            <person name="Barry K."/>
            <person name="Rokhsar D.S."/>
            <person name="Schmutz J."/>
            <person name="Stiller J.W."/>
            <person name="Grossman A.R."/>
            <person name="Prochnik S.E."/>
        </authorList>
    </citation>
    <scope>NUCLEOTIDE SEQUENCE [LARGE SCALE GENOMIC DNA]</scope>
    <source>
        <strain evidence="1">4086291</strain>
    </source>
</reference>
<dbReference type="Proteomes" id="UP000218209">
    <property type="component" value="Unassembled WGS sequence"/>
</dbReference>
<dbReference type="EMBL" id="KV918851">
    <property type="protein sequence ID" value="OSX76911.1"/>
    <property type="molecule type" value="Genomic_DNA"/>
</dbReference>
<evidence type="ECO:0000313" key="2">
    <source>
        <dbReference type="Proteomes" id="UP000218209"/>
    </source>
</evidence>
<evidence type="ECO:0000313" key="1">
    <source>
        <dbReference type="EMBL" id="OSX76911.1"/>
    </source>
</evidence>
<protein>
    <submittedName>
        <fullName evidence="1">Uncharacterized protein</fullName>
    </submittedName>
</protein>
<sequence length="173" mass="19388">MAITVSFSLAAFFGDDTSWTTTRGSSLYIAAKVQRIWWHPRACGWRCAHHPSSATLINVVKDDRRVLTTGVMRKCTAMGSERQCPLIQKLQLVRRRCLDRVYHAHATGSPANAFLPLWVQGRDSIEGTNALATTWSPHQSAVRTRVRTSPDGTWALRDVAWLCGAHESSKRTR</sequence>
<gene>
    <name evidence="1" type="ORF">BU14_0169s0012</name>
</gene>
<organism evidence="1 2">
    <name type="scientific">Porphyra umbilicalis</name>
    <name type="common">Purple laver</name>
    <name type="synonym">Red alga</name>
    <dbReference type="NCBI Taxonomy" id="2786"/>
    <lineage>
        <taxon>Eukaryota</taxon>
        <taxon>Rhodophyta</taxon>
        <taxon>Bangiophyceae</taxon>
        <taxon>Bangiales</taxon>
        <taxon>Bangiaceae</taxon>
        <taxon>Porphyra</taxon>
    </lineage>
</organism>
<name>A0A1X6P7P6_PORUM</name>
<proteinExistence type="predicted"/>